<keyword evidence="12 16" id="KW-0472">Membrane</keyword>
<dbReference type="FunFam" id="3.40.630.10:FF:000008">
    <property type="entry name" value="Endoplasmic reticulum metallopeptidase 1"/>
    <property type="match status" value="1"/>
</dbReference>
<dbReference type="GO" id="GO:0005789">
    <property type="term" value="C:endoplasmic reticulum membrane"/>
    <property type="evidence" value="ECO:0007669"/>
    <property type="project" value="UniProtKB-SubCell"/>
</dbReference>
<evidence type="ECO:0000256" key="2">
    <source>
        <dbReference type="ARBA" id="ARBA00004477"/>
    </source>
</evidence>
<feature type="domain" description="Peptidase M28" evidence="17">
    <location>
        <begin position="166"/>
        <end position="357"/>
    </location>
</feature>
<keyword evidence="10 16" id="KW-1133">Transmembrane helix</keyword>
<comment type="similarity">
    <text evidence="3 14">Belongs to the peptidase M28 family.</text>
</comment>
<name>A0AAD5TK10_9FUNG</name>
<keyword evidence="11" id="KW-0482">Metalloprotease</keyword>
<keyword evidence="7 14" id="KW-0378">Hydrolase</keyword>
<dbReference type="EC" id="3.4.-.-" evidence="14"/>
<dbReference type="AlphaFoldDB" id="A0AAD5TK10"/>
<dbReference type="GO" id="GO:0046872">
    <property type="term" value="F:metal ion binding"/>
    <property type="evidence" value="ECO:0007669"/>
    <property type="project" value="UniProtKB-KW"/>
</dbReference>
<feature type="transmembrane region" description="Helical" evidence="16">
    <location>
        <begin position="460"/>
        <end position="480"/>
    </location>
</feature>
<dbReference type="CDD" id="cd03875">
    <property type="entry name" value="M28_Fxna_like"/>
    <property type="match status" value="1"/>
</dbReference>
<evidence type="ECO:0000256" key="9">
    <source>
        <dbReference type="ARBA" id="ARBA00022833"/>
    </source>
</evidence>
<evidence type="ECO:0000256" key="6">
    <source>
        <dbReference type="ARBA" id="ARBA00022723"/>
    </source>
</evidence>
<feature type="domain" description="Endoplasmic reticulum metallopeptidase 1/1-A TM" evidence="18">
    <location>
        <begin position="427"/>
        <end position="610"/>
    </location>
</feature>
<evidence type="ECO:0000256" key="1">
    <source>
        <dbReference type="ARBA" id="ARBA00001947"/>
    </source>
</evidence>
<dbReference type="Pfam" id="PF22249">
    <property type="entry name" value="ERMP1-TM"/>
    <property type="match status" value="1"/>
</dbReference>
<feature type="region of interest" description="Disordered" evidence="15">
    <location>
        <begin position="1"/>
        <end position="24"/>
    </location>
</feature>
<evidence type="ECO:0000256" key="10">
    <source>
        <dbReference type="ARBA" id="ARBA00022989"/>
    </source>
</evidence>
<proteinExistence type="inferred from homology"/>
<keyword evidence="20" id="KW-1185">Reference proteome</keyword>
<evidence type="ECO:0000313" key="20">
    <source>
        <dbReference type="Proteomes" id="UP001212152"/>
    </source>
</evidence>
<evidence type="ECO:0000256" key="12">
    <source>
        <dbReference type="ARBA" id="ARBA00023136"/>
    </source>
</evidence>
<evidence type="ECO:0000259" key="18">
    <source>
        <dbReference type="Pfam" id="PF22249"/>
    </source>
</evidence>
<keyword evidence="5 16" id="KW-0812">Transmembrane</keyword>
<keyword evidence="8" id="KW-0256">Endoplasmic reticulum</keyword>
<evidence type="ECO:0000256" key="7">
    <source>
        <dbReference type="ARBA" id="ARBA00022801"/>
    </source>
</evidence>
<feature type="transmembrane region" description="Helical" evidence="16">
    <location>
        <begin position="390"/>
        <end position="412"/>
    </location>
</feature>
<comment type="cofactor">
    <cofactor evidence="1">
        <name>Zn(2+)</name>
        <dbReference type="ChEBI" id="CHEBI:29105"/>
    </cofactor>
</comment>
<dbReference type="Pfam" id="PF04389">
    <property type="entry name" value="Peptidase_M28"/>
    <property type="match status" value="1"/>
</dbReference>
<dbReference type="EMBL" id="JADGJQ010000024">
    <property type="protein sequence ID" value="KAJ3178833.1"/>
    <property type="molecule type" value="Genomic_DNA"/>
</dbReference>
<evidence type="ECO:0000256" key="13">
    <source>
        <dbReference type="ARBA" id="ARBA00023180"/>
    </source>
</evidence>
<evidence type="ECO:0000256" key="3">
    <source>
        <dbReference type="ARBA" id="ARBA00010918"/>
    </source>
</evidence>
<dbReference type="InterPro" id="IPR007484">
    <property type="entry name" value="Peptidase_M28"/>
</dbReference>
<dbReference type="SUPFAM" id="SSF53187">
    <property type="entry name" value="Zn-dependent exopeptidases"/>
    <property type="match status" value="1"/>
</dbReference>
<evidence type="ECO:0000313" key="19">
    <source>
        <dbReference type="EMBL" id="KAJ3178833.1"/>
    </source>
</evidence>
<feature type="transmembrane region" description="Helical" evidence="16">
    <location>
        <begin position="522"/>
        <end position="542"/>
    </location>
</feature>
<sequence length="904" mass="99087">MSPNPPMSAVHRRKPGAHPTAADFDSLRNDSTLISKSARAAGRGGAGRSVTILLLAWFAVLAVFTSWRHESLPAPVACGNGLEFSECEARITIRELAHDIGMRLVGTKQEGMAKDLILEKLYALKRTADATPGMPVFDIDVQRADGSHRFDLMGHALIKTYTNVTNVIARLSCGPECDSQAILLNSHFDSTIVSPGAADDGVGVAVMLELIRILSQRPVKGMRNAVVFLWNGAEETLQDASHAFITQHPYRSSIRAVINLEAMGQGGKEILFQANSKEMINAYSRVPHPHGSVLSNDIFRTGLVMSDTDFRQFVEHGDLVGLDLAFYTGSYLYHTMLDVEDTIEPGSIQNFGENSMAMLEYLLYESDLNDIKRDNDLIFFDLLGLKFVHYTWGSAHMVHWIVIGLAIGAVLLRRAPLAHTVKATASAFASNLGSILACLVLGVSLLYGIRTPMVWYSKEWYPVVLFAPVGLIGSLLPQAWLRNKSHAVSSRTGDYNLERAVYDGVLLQFAILIALTDRAQLGITYIFTFYAVALLVGKIVDWTLRSQARHIHPLAYFVAALPFAITTELSIGTLNLFVPITGRTGPDAPADVIVGVLTGALLFLHSFLILPLAHRFSARDLGRIIKGLALLSMVVTAYFVTQVKPFDVMHPKRLFVSYKENISDNTRELLIAHADPGPMKEIVAAIVAQTGKQPTLRAAEETGRDWSTVAPFSNFMESYAFDVSHLAPISPSRPPGPQLTVVKDSYDEETDTRRLALRCRYPGYIWTILTFKADVVAWSLDDRTMLNNGGRDAITLRHAGGYPTNAWALDMTVRGRGKLNMELSGLEQDTFHELVDEYGSLPGQGESTRKGSPVGSALGAVGVGKAWKWSERFGSAKVLAAAESVMPDWTTGLYIATVVSRLEI</sequence>
<dbReference type="InterPro" id="IPR048024">
    <property type="entry name" value="Fxna-like_M28_dom"/>
</dbReference>
<comment type="caution">
    <text evidence="19">The sequence shown here is derived from an EMBL/GenBank/DDBJ whole genome shotgun (WGS) entry which is preliminary data.</text>
</comment>
<accession>A0AAD5TK10</accession>
<evidence type="ECO:0000259" key="17">
    <source>
        <dbReference type="Pfam" id="PF04389"/>
    </source>
</evidence>
<reference evidence="19" key="1">
    <citation type="submission" date="2020-05" db="EMBL/GenBank/DDBJ databases">
        <title>Phylogenomic resolution of chytrid fungi.</title>
        <authorList>
            <person name="Stajich J.E."/>
            <person name="Amses K."/>
            <person name="Simmons R."/>
            <person name="Seto K."/>
            <person name="Myers J."/>
            <person name="Bonds A."/>
            <person name="Quandt C.A."/>
            <person name="Barry K."/>
            <person name="Liu P."/>
            <person name="Grigoriev I."/>
            <person name="Longcore J.E."/>
            <person name="James T.Y."/>
        </authorList>
    </citation>
    <scope>NUCLEOTIDE SEQUENCE</scope>
    <source>
        <strain evidence="19">JEL0379</strain>
    </source>
</reference>
<keyword evidence="13" id="KW-0325">Glycoprotein</keyword>
<dbReference type="PANTHER" id="PTHR12147">
    <property type="entry name" value="METALLOPEPTIDASE M28 FAMILY MEMBER"/>
    <property type="match status" value="1"/>
</dbReference>
<dbReference type="InterPro" id="IPR053974">
    <property type="entry name" value="ERMP1_1-A_TM"/>
</dbReference>
<evidence type="ECO:0000256" key="15">
    <source>
        <dbReference type="SAM" id="MobiDB-lite"/>
    </source>
</evidence>
<dbReference type="Proteomes" id="UP001212152">
    <property type="component" value="Unassembled WGS sequence"/>
</dbReference>
<evidence type="ECO:0000256" key="8">
    <source>
        <dbReference type="ARBA" id="ARBA00022824"/>
    </source>
</evidence>
<dbReference type="InterPro" id="IPR045175">
    <property type="entry name" value="M28_fam"/>
</dbReference>
<feature type="transmembrane region" description="Helical" evidence="16">
    <location>
        <begin position="424"/>
        <end position="448"/>
    </location>
</feature>
<keyword evidence="6 14" id="KW-0479">Metal-binding</keyword>
<feature type="transmembrane region" description="Helical" evidence="16">
    <location>
        <begin position="554"/>
        <end position="580"/>
    </location>
</feature>
<dbReference type="PANTHER" id="PTHR12147:SF22">
    <property type="entry name" value="ENDOPLASMIC RETICULUM METALLOPEPTIDASE 1"/>
    <property type="match status" value="1"/>
</dbReference>
<evidence type="ECO:0000256" key="5">
    <source>
        <dbReference type="ARBA" id="ARBA00022692"/>
    </source>
</evidence>
<keyword evidence="4 14" id="KW-0645">Protease</keyword>
<organism evidence="19 20">
    <name type="scientific">Geranomyces variabilis</name>
    <dbReference type="NCBI Taxonomy" id="109894"/>
    <lineage>
        <taxon>Eukaryota</taxon>
        <taxon>Fungi</taxon>
        <taxon>Fungi incertae sedis</taxon>
        <taxon>Chytridiomycota</taxon>
        <taxon>Chytridiomycota incertae sedis</taxon>
        <taxon>Chytridiomycetes</taxon>
        <taxon>Spizellomycetales</taxon>
        <taxon>Powellomycetaceae</taxon>
        <taxon>Geranomyces</taxon>
    </lineage>
</organism>
<feature type="transmembrane region" description="Helical" evidence="16">
    <location>
        <begin position="592"/>
        <end position="612"/>
    </location>
</feature>
<feature type="transmembrane region" description="Helical" evidence="16">
    <location>
        <begin position="500"/>
        <end position="516"/>
    </location>
</feature>
<dbReference type="GO" id="GO:0006508">
    <property type="term" value="P:proteolysis"/>
    <property type="evidence" value="ECO:0007669"/>
    <property type="project" value="UniProtKB-KW"/>
</dbReference>
<feature type="transmembrane region" description="Helical" evidence="16">
    <location>
        <begin position="624"/>
        <end position="641"/>
    </location>
</feature>
<dbReference type="Gene3D" id="3.40.630.10">
    <property type="entry name" value="Zn peptidases"/>
    <property type="match status" value="1"/>
</dbReference>
<evidence type="ECO:0000256" key="16">
    <source>
        <dbReference type="SAM" id="Phobius"/>
    </source>
</evidence>
<gene>
    <name evidence="19" type="ORF">HDU87_003388</name>
</gene>
<comment type="subcellular location">
    <subcellularLocation>
        <location evidence="2">Endoplasmic reticulum membrane</location>
        <topology evidence="2">Multi-pass membrane protein</topology>
    </subcellularLocation>
</comment>
<protein>
    <recommendedName>
        <fullName evidence="14">Peptide hydrolase</fullName>
        <ecNumber evidence="14">3.4.-.-</ecNumber>
    </recommendedName>
</protein>
<evidence type="ECO:0000256" key="11">
    <source>
        <dbReference type="ARBA" id="ARBA00023049"/>
    </source>
</evidence>
<evidence type="ECO:0000256" key="4">
    <source>
        <dbReference type="ARBA" id="ARBA00022670"/>
    </source>
</evidence>
<evidence type="ECO:0000256" key="14">
    <source>
        <dbReference type="RuleBase" id="RU361240"/>
    </source>
</evidence>
<keyword evidence="9 14" id="KW-0862">Zinc</keyword>
<feature type="transmembrane region" description="Helical" evidence="16">
    <location>
        <begin position="46"/>
        <end position="67"/>
    </location>
</feature>
<dbReference type="GO" id="GO:0008235">
    <property type="term" value="F:metalloexopeptidase activity"/>
    <property type="evidence" value="ECO:0007669"/>
    <property type="project" value="InterPro"/>
</dbReference>